<evidence type="ECO:0000313" key="1">
    <source>
        <dbReference type="EMBL" id="KJA12931.1"/>
    </source>
</evidence>
<dbReference type="EMBL" id="KN817835">
    <property type="protein sequence ID" value="KJA12931.1"/>
    <property type="molecule type" value="Genomic_DNA"/>
</dbReference>
<accession>A0A0D2N842</accession>
<organism evidence="1 2">
    <name type="scientific">Hypholoma sublateritium (strain FD-334 SS-4)</name>
    <dbReference type="NCBI Taxonomy" id="945553"/>
    <lineage>
        <taxon>Eukaryota</taxon>
        <taxon>Fungi</taxon>
        <taxon>Dikarya</taxon>
        <taxon>Basidiomycota</taxon>
        <taxon>Agaricomycotina</taxon>
        <taxon>Agaricomycetes</taxon>
        <taxon>Agaricomycetidae</taxon>
        <taxon>Agaricales</taxon>
        <taxon>Agaricineae</taxon>
        <taxon>Strophariaceae</taxon>
        <taxon>Hypholoma</taxon>
    </lineage>
</organism>
<keyword evidence="2" id="KW-1185">Reference proteome</keyword>
<sequence length="106" mass="11975">MSNIANFTRDEMIAYVDALDAEFQAAVDNGTILQVTLDKKDAVMAMRSNPHCREVTAGHRAYLWEYSQRYKVAAGANILSRGFLEAEQKYLARYRAATPVKKISTR</sequence>
<dbReference type="AlphaFoldDB" id="A0A0D2N842"/>
<reference evidence="2" key="1">
    <citation type="submission" date="2014-04" db="EMBL/GenBank/DDBJ databases">
        <title>Evolutionary Origins and Diversification of the Mycorrhizal Mutualists.</title>
        <authorList>
            <consortium name="DOE Joint Genome Institute"/>
            <consortium name="Mycorrhizal Genomics Consortium"/>
            <person name="Kohler A."/>
            <person name="Kuo A."/>
            <person name="Nagy L.G."/>
            <person name="Floudas D."/>
            <person name="Copeland A."/>
            <person name="Barry K.W."/>
            <person name="Cichocki N."/>
            <person name="Veneault-Fourrey C."/>
            <person name="LaButti K."/>
            <person name="Lindquist E.A."/>
            <person name="Lipzen A."/>
            <person name="Lundell T."/>
            <person name="Morin E."/>
            <person name="Murat C."/>
            <person name="Riley R."/>
            <person name="Ohm R."/>
            <person name="Sun H."/>
            <person name="Tunlid A."/>
            <person name="Henrissat B."/>
            <person name="Grigoriev I.V."/>
            <person name="Hibbett D.S."/>
            <person name="Martin F."/>
        </authorList>
    </citation>
    <scope>NUCLEOTIDE SEQUENCE [LARGE SCALE GENOMIC DNA]</scope>
    <source>
        <strain evidence="2">FD-334 SS-4</strain>
    </source>
</reference>
<name>A0A0D2N842_HYPSF</name>
<gene>
    <name evidence="1" type="ORF">HYPSUDRAFT_209986</name>
</gene>
<evidence type="ECO:0000313" key="2">
    <source>
        <dbReference type="Proteomes" id="UP000054270"/>
    </source>
</evidence>
<protein>
    <submittedName>
        <fullName evidence="1">Uncharacterized protein</fullName>
    </submittedName>
</protein>
<proteinExistence type="predicted"/>
<dbReference type="Proteomes" id="UP000054270">
    <property type="component" value="Unassembled WGS sequence"/>
</dbReference>